<evidence type="ECO:0000313" key="1">
    <source>
        <dbReference type="Proteomes" id="UP000887566"/>
    </source>
</evidence>
<dbReference type="Proteomes" id="UP000887566">
    <property type="component" value="Unplaced"/>
</dbReference>
<protein>
    <submittedName>
        <fullName evidence="2">Uncharacterized protein</fullName>
    </submittedName>
</protein>
<keyword evidence="1" id="KW-1185">Reference proteome</keyword>
<dbReference type="WBParaSite" id="PSAMB.scaffold7639size7331.g30402.t1">
    <property type="protein sequence ID" value="PSAMB.scaffold7639size7331.g30402.t1"/>
    <property type="gene ID" value="PSAMB.scaffold7639size7331.g30402"/>
</dbReference>
<name>A0A914XE99_9BILA</name>
<sequence length="83" mass="9069">MGVKKRGAMAGCDMWRTSKRRAIEAAPAARFIAFSVRRGSLAEEMSEIAQSSALDHRNKHKSPAALPLEPIRDAFFSCAPNVP</sequence>
<evidence type="ECO:0000313" key="2">
    <source>
        <dbReference type="WBParaSite" id="PSAMB.scaffold7639size7331.g30402.t1"/>
    </source>
</evidence>
<organism evidence="1 2">
    <name type="scientific">Plectus sambesii</name>
    <dbReference type="NCBI Taxonomy" id="2011161"/>
    <lineage>
        <taxon>Eukaryota</taxon>
        <taxon>Metazoa</taxon>
        <taxon>Ecdysozoa</taxon>
        <taxon>Nematoda</taxon>
        <taxon>Chromadorea</taxon>
        <taxon>Plectida</taxon>
        <taxon>Plectina</taxon>
        <taxon>Plectoidea</taxon>
        <taxon>Plectidae</taxon>
        <taxon>Plectus</taxon>
    </lineage>
</organism>
<accession>A0A914XE99</accession>
<reference evidence="2" key="1">
    <citation type="submission" date="2022-11" db="UniProtKB">
        <authorList>
            <consortium name="WormBaseParasite"/>
        </authorList>
    </citation>
    <scope>IDENTIFICATION</scope>
</reference>
<proteinExistence type="predicted"/>
<dbReference type="AlphaFoldDB" id="A0A914XE99"/>